<keyword evidence="1" id="KW-1133">Transmembrane helix</keyword>
<proteinExistence type="predicted"/>
<feature type="transmembrane region" description="Helical" evidence="1">
    <location>
        <begin position="70"/>
        <end position="94"/>
    </location>
</feature>
<reference evidence="2 3" key="1">
    <citation type="journal article" date="2009" name="Nat. Genet.">
        <title>The genome of the cucumber, Cucumis sativus L.</title>
        <authorList>
            <person name="Huang S."/>
            <person name="Li R."/>
            <person name="Zhang Z."/>
            <person name="Li L."/>
            <person name="Gu X."/>
            <person name="Fan W."/>
            <person name="Lucas W.J."/>
            <person name="Wang X."/>
            <person name="Xie B."/>
            <person name="Ni P."/>
            <person name="Ren Y."/>
            <person name="Zhu H."/>
            <person name="Li J."/>
            <person name="Lin K."/>
            <person name="Jin W."/>
            <person name="Fei Z."/>
            <person name="Li G."/>
            <person name="Staub J."/>
            <person name="Kilian A."/>
            <person name="van der Vossen E.A."/>
            <person name="Wu Y."/>
            <person name="Guo J."/>
            <person name="He J."/>
            <person name="Jia Z."/>
            <person name="Ren Y."/>
            <person name="Tian G."/>
            <person name="Lu Y."/>
            <person name="Ruan J."/>
            <person name="Qian W."/>
            <person name="Wang M."/>
            <person name="Huang Q."/>
            <person name="Li B."/>
            <person name="Xuan Z."/>
            <person name="Cao J."/>
            <person name="Asan"/>
            <person name="Wu Z."/>
            <person name="Zhang J."/>
            <person name="Cai Q."/>
            <person name="Bai Y."/>
            <person name="Zhao B."/>
            <person name="Han Y."/>
            <person name="Li Y."/>
            <person name="Li X."/>
            <person name="Wang S."/>
            <person name="Shi Q."/>
            <person name="Liu S."/>
            <person name="Cho W.K."/>
            <person name="Kim J.Y."/>
            <person name="Xu Y."/>
            <person name="Heller-Uszynska K."/>
            <person name="Miao H."/>
            <person name="Cheng Z."/>
            <person name="Zhang S."/>
            <person name="Wu J."/>
            <person name="Yang Y."/>
            <person name="Kang H."/>
            <person name="Li M."/>
            <person name="Liang H."/>
            <person name="Ren X."/>
            <person name="Shi Z."/>
            <person name="Wen M."/>
            <person name="Jian M."/>
            <person name="Yang H."/>
            <person name="Zhang G."/>
            <person name="Yang Z."/>
            <person name="Chen R."/>
            <person name="Liu S."/>
            <person name="Li J."/>
            <person name="Ma L."/>
            <person name="Liu H."/>
            <person name="Zhou Y."/>
            <person name="Zhao J."/>
            <person name="Fang X."/>
            <person name="Li G."/>
            <person name="Fang L."/>
            <person name="Li Y."/>
            <person name="Liu D."/>
            <person name="Zheng H."/>
            <person name="Zhang Y."/>
            <person name="Qin N."/>
            <person name="Li Z."/>
            <person name="Yang G."/>
            <person name="Yang S."/>
            <person name="Bolund L."/>
            <person name="Kristiansen K."/>
            <person name="Zheng H."/>
            <person name="Li S."/>
            <person name="Zhang X."/>
            <person name="Yang H."/>
            <person name="Wang J."/>
            <person name="Sun R."/>
            <person name="Zhang B."/>
            <person name="Jiang S."/>
            <person name="Wang J."/>
            <person name="Du Y."/>
            <person name="Li S."/>
        </authorList>
    </citation>
    <scope>NUCLEOTIDE SEQUENCE [LARGE SCALE GENOMIC DNA]</scope>
    <source>
        <strain evidence="3">cv. 9930</strain>
    </source>
</reference>
<keyword evidence="1" id="KW-0812">Transmembrane</keyword>
<reference evidence="2 3" key="2">
    <citation type="journal article" date="2009" name="PLoS ONE">
        <title>An integrated genetic and cytogenetic map of the cucumber genome.</title>
        <authorList>
            <person name="Ren Y."/>
            <person name="Zhang Z."/>
            <person name="Liu J."/>
            <person name="Staub J.E."/>
            <person name="Han Y."/>
            <person name="Cheng Z."/>
            <person name="Li X."/>
            <person name="Lu J."/>
            <person name="Miao H."/>
            <person name="Kang H."/>
            <person name="Xie B."/>
            <person name="Gu X."/>
            <person name="Wang X."/>
            <person name="Du Y."/>
            <person name="Jin W."/>
            <person name="Huang S."/>
        </authorList>
    </citation>
    <scope>NUCLEOTIDE SEQUENCE [LARGE SCALE GENOMIC DNA]</scope>
    <source>
        <strain evidence="3">cv. 9930</strain>
    </source>
</reference>
<feature type="transmembrane region" description="Helical" evidence="1">
    <location>
        <begin position="152"/>
        <end position="172"/>
    </location>
</feature>
<dbReference type="Gramene" id="KGN58075">
    <property type="protein sequence ID" value="KGN58075"/>
    <property type="gene ID" value="Csa_3G484330"/>
</dbReference>
<dbReference type="EMBL" id="CM002924">
    <property type="protein sequence ID" value="KGN58075.1"/>
    <property type="molecule type" value="Genomic_DNA"/>
</dbReference>
<sequence length="179" mass="20822">MELEELEKRMEELKAMSEKQEATANYYDTKLHTIIAAYFIWERAFCFAISNKTNSPNYFSSLICHANWRLILALSSLYSLVYILLYLDAALMLYRSELKQNLILNKHAQLYHQISKIKQEFNSIDSSSMEAEEDLILLINSSSTFRRSEERIFYMSTIFCALVCVASLELYACKSILCS</sequence>
<dbReference type="AlphaFoldDB" id="A0A0A0L822"/>
<evidence type="ECO:0000256" key="1">
    <source>
        <dbReference type="SAM" id="Phobius"/>
    </source>
</evidence>
<reference evidence="2 3" key="4">
    <citation type="journal article" date="2011" name="BMC Genomics">
        <title>RNA-Seq improves annotation of protein-coding genes in the cucumber genome.</title>
        <authorList>
            <person name="Li Z."/>
            <person name="Zhang Z."/>
            <person name="Yan P."/>
            <person name="Huang S."/>
            <person name="Fei Z."/>
            <person name="Lin K."/>
        </authorList>
    </citation>
    <scope>NUCLEOTIDE SEQUENCE [LARGE SCALE GENOMIC DNA]</scope>
    <source>
        <strain evidence="3">cv. 9930</strain>
    </source>
</reference>
<reference evidence="2 3" key="3">
    <citation type="journal article" date="2010" name="BMC Genomics">
        <title>Transcriptome sequencing and comparative analysis of cucumber flowers with different sex types.</title>
        <authorList>
            <person name="Guo S."/>
            <person name="Zheng Y."/>
            <person name="Joung J.G."/>
            <person name="Liu S."/>
            <person name="Zhang Z."/>
            <person name="Crasta O.R."/>
            <person name="Sobral B.W."/>
            <person name="Xu Y."/>
            <person name="Huang S."/>
            <person name="Fei Z."/>
        </authorList>
    </citation>
    <scope>NUCLEOTIDE SEQUENCE [LARGE SCALE GENOMIC DNA]</scope>
    <source>
        <strain evidence="3">cv. 9930</strain>
    </source>
</reference>
<organism evidence="2 3">
    <name type="scientific">Cucumis sativus</name>
    <name type="common">Cucumber</name>
    <dbReference type="NCBI Taxonomy" id="3659"/>
    <lineage>
        <taxon>Eukaryota</taxon>
        <taxon>Viridiplantae</taxon>
        <taxon>Streptophyta</taxon>
        <taxon>Embryophyta</taxon>
        <taxon>Tracheophyta</taxon>
        <taxon>Spermatophyta</taxon>
        <taxon>Magnoliopsida</taxon>
        <taxon>eudicotyledons</taxon>
        <taxon>Gunneridae</taxon>
        <taxon>Pentapetalae</taxon>
        <taxon>rosids</taxon>
        <taxon>fabids</taxon>
        <taxon>Cucurbitales</taxon>
        <taxon>Cucurbitaceae</taxon>
        <taxon>Benincaseae</taxon>
        <taxon>Cucumis</taxon>
    </lineage>
</organism>
<keyword evidence="3" id="KW-1185">Reference proteome</keyword>
<name>A0A0A0L822_CUCSA</name>
<protein>
    <submittedName>
        <fullName evidence="2">Uncharacterized protein</fullName>
    </submittedName>
</protein>
<evidence type="ECO:0000313" key="3">
    <source>
        <dbReference type="Proteomes" id="UP000029981"/>
    </source>
</evidence>
<keyword evidence="1" id="KW-0472">Membrane</keyword>
<evidence type="ECO:0000313" key="2">
    <source>
        <dbReference type="EMBL" id="KGN58075.1"/>
    </source>
</evidence>
<dbReference type="Proteomes" id="UP000029981">
    <property type="component" value="Chromosome 3"/>
</dbReference>
<accession>A0A0A0L822</accession>
<gene>
    <name evidence="2" type="ORF">Csa_3G484330</name>
</gene>